<evidence type="ECO:0000256" key="1">
    <source>
        <dbReference type="ARBA" id="ARBA00022679"/>
    </source>
</evidence>
<dbReference type="GO" id="GO:0016747">
    <property type="term" value="F:acyltransferase activity, transferring groups other than amino-acyl groups"/>
    <property type="evidence" value="ECO:0007669"/>
    <property type="project" value="InterPro"/>
</dbReference>
<dbReference type="PANTHER" id="PTHR43877">
    <property type="entry name" value="AMINOALKYLPHOSPHONATE N-ACETYLTRANSFERASE-RELATED-RELATED"/>
    <property type="match status" value="1"/>
</dbReference>
<dbReference type="EMBL" id="SBIW01000006">
    <property type="protein sequence ID" value="RWY51175.1"/>
    <property type="molecule type" value="Genomic_DNA"/>
</dbReference>
<dbReference type="RefSeq" id="WP_128534594.1">
    <property type="nucleotide sequence ID" value="NZ_SBIW01000006.1"/>
</dbReference>
<evidence type="ECO:0000259" key="3">
    <source>
        <dbReference type="PROSITE" id="PS51186"/>
    </source>
</evidence>
<evidence type="ECO:0000256" key="2">
    <source>
        <dbReference type="ARBA" id="ARBA00023315"/>
    </source>
</evidence>
<feature type="domain" description="N-acetyltransferase" evidence="3">
    <location>
        <begin position="1"/>
        <end position="167"/>
    </location>
</feature>
<proteinExistence type="predicted"/>
<dbReference type="Gene3D" id="3.40.630.30">
    <property type="match status" value="1"/>
</dbReference>
<dbReference type="PROSITE" id="PS51186">
    <property type="entry name" value="GNAT"/>
    <property type="match status" value="1"/>
</dbReference>
<name>A0A3S3UUW8_9SPHI</name>
<organism evidence="4 5">
    <name type="scientific">Mucilaginibacter gilvus</name>
    <dbReference type="NCBI Taxonomy" id="2305909"/>
    <lineage>
        <taxon>Bacteria</taxon>
        <taxon>Pseudomonadati</taxon>
        <taxon>Bacteroidota</taxon>
        <taxon>Sphingobacteriia</taxon>
        <taxon>Sphingobacteriales</taxon>
        <taxon>Sphingobacteriaceae</taxon>
        <taxon>Mucilaginibacter</taxon>
    </lineage>
</organism>
<protein>
    <submittedName>
        <fullName evidence="4">GNAT family N-acetyltransferase</fullName>
    </submittedName>
</protein>
<dbReference type="CDD" id="cd04301">
    <property type="entry name" value="NAT_SF"/>
    <property type="match status" value="1"/>
</dbReference>
<evidence type="ECO:0000313" key="4">
    <source>
        <dbReference type="EMBL" id="RWY51175.1"/>
    </source>
</evidence>
<dbReference type="PANTHER" id="PTHR43877:SF2">
    <property type="entry name" value="AMINOALKYLPHOSPHONATE N-ACETYLTRANSFERASE-RELATED"/>
    <property type="match status" value="1"/>
</dbReference>
<evidence type="ECO:0000313" key="5">
    <source>
        <dbReference type="Proteomes" id="UP000286701"/>
    </source>
</evidence>
<dbReference type="InterPro" id="IPR016181">
    <property type="entry name" value="Acyl_CoA_acyltransferase"/>
</dbReference>
<keyword evidence="1 4" id="KW-0808">Transferase</keyword>
<sequence>MNIRRAALTDIPAIMSIVKEVVPLMRASGNLQWDDKYPNPEIFVADISLNQLWVAGIDGLVVGVSAITTEQYPEYEQVGFDINDPAIVTHRLVVSPQHRGQGIAEALLMEAEYEAGRRGVPLLRIDTNFENKAAQKLFIKLGYILAGEITLAFRPGMRFVCLEKQLA</sequence>
<dbReference type="AlphaFoldDB" id="A0A3S3UUW8"/>
<keyword evidence="2" id="KW-0012">Acyltransferase</keyword>
<dbReference type="InterPro" id="IPR050832">
    <property type="entry name" value="Bact_Acetyltransf"/>
</dbReference>
<dbReference type="Pfam" id="PF13508">
    <property type="entry name" value="Acetyltransf_7"/>
    <property type="match status" value="1"/>
</dbReference>
<comment type="caution">
    <text evidence="4">The sequence shown here is derived from an EMBL/GenBank/DDBJ whole genome shotgun (WGS) entry which is preliminary data.</text>
</comment>
<dbReference type="OrthoDB" id="9796381at2"/>
<accession>A0A3S3UUW8</accession>
<keyword evidence="5" id="KW-1185">Reference proteome</keyword>
<dbReference type="Proteomes" id="UP000286701">
    <property type="component" value="Unassembled WGS sequence"/>
</dbReference>
<gene>
    <name evidence="4" type="ORF">EPL05_14010</name>
</gene>
<dbReference type="SUPFAM" id="SSF55729">
    <property type="entry name" value="Acyl-CoA N-acyltransferases (Nat)"/>
    <property type="match status" value="1"/>
</dbReference>
<reference evidence="4 5" key="1">
    <citation type="submission" date="2019-01" db="EMBL/GenBank/DDBJ databases">
        <title>Mucilaginibacter antarcticum sp. nov., isolated from antarctic soil.</title>
        <authorList>
            <person name="Yan Y.-Q."/>
            <person name="Du Z.-J."/>
        </authorList>
    </citation>
    <scope>NUCLEOTIDE SEQUENCE [LARGE SCALE GENOMIC DNA]</scope>
    <source>
        <strain evidence="4 5">F01003</strain>
    </source>
</reference>
<dbReference type="InterPro" id="IPR000182">
    <property type="entry name" value="GNAT_dom"/>
</dbReference>